<reference evidence="10 11" key="1">
    <citation type="submission" date="2015-06" db="EMBL/GenBank/DDBJ databases">
        <title>A Comprehensive Approach to Explore the Metabolic and Phylogenetic Diversity of Bacterial Steroid Degradation in the Environment: Testosterone as an Example.</title>
        <authorList>
            <person name="Yang F.-C."/>
            <person name="Chen Y.-L."/>
            <person name="Yu C.-P."/>
            <person name="Tang S.-L."/>
            <person name="Wang P.-H."/>
            <person name="Ismail W."/>
            <person name="Wang C.-H."/>
            <person name="Yang C.-Y."/>
            <person name="Chiang Y.-R."/>
        </authorList>
    </citation>
    <scope>NUCLEOTIDE SEQUENCE [LARGE SCALE GENOMIC DNA]</scope>
    <source>
        <strain evidence="10 11">DSM 18526</strain>
    </source>
</reference>
<feature type="binding site" evidence="8">
    <location>
        <position position="123"/>
    </location>
    <ligand>
        <name>substrate</name>
    </ligand>
</feature>
<dbReference type="HAMAP" id="MF_00169">
    <property type="entry name" value="AroQ"/>
    <property type="match status" value="1"/>
</dbReference>
<gene>
    <name evidence="8" type="primary">aroQ</name>
    <name evidence="10" type="ORF">ACG33_12100</name>
</gene>
<evidence type="ECO:0000256" key="8">
    <source>
        <dbReference type="HAMAP-Rule" id="MF_00169"/>
    </source>
</evidence>
<dbReference type="GO" id="GO:0019631">
    <property type="term" value="P:quinate catabolic process"/>
    <property type="evidence" value="ECO:0007669"/>
    <property type="project" value="TreeGrafter"/>
</dbReference>
<sequence>MIRHWVKSAYFASNDRQIAPNLVKFAPIYAETDCCRSVRDAYMAHVLLLNGPNLNLLGSREPAKYGRATLPQIIARTTVLAAELGHRLSAFQSNAEAELIARIQAAPAEQIAFIIFNPAAFTHTSIALRDALLAVKIPFIEVHLSNVHARESFRHHSYFSDIALGTITGLGALGYELALHAAAQQLASMTEAAAPPQPARRPSSRGKSPR</sequence>
<comment type="similarity">
    <text evidence="4 8">Belongs to the type-II 3-dehydroquinase family.</text>
</comment>
<comment type="pathway">
    <text evidence="3 8">Metabolic intermediate biosynthesis; chorismate biosynthesis; chorismate from D-erythrose 4-phosphate and phosphoenolpyruvate: step 3/7.</text>
</comment>
<feature type="binding site" evidence="8">
    <location>
        <position position="130"/>
    </location>
    <ligand>
        <name>substrate</name>
    </ligand>
</feature>
<dbReference type="STRING" id="465721.ACG33_12100"/>
<proteinExistence type="inferred from homology"/>
<evidence type="ECO:0000256" key="7">
    <source>
        <dbReference type="ARBA" id="ARBA00023239"/>
    </source>
</evidence>
<dbReference type="GO" id="GO:0009073">
    <property type="term" value="P:aromatic amino acid family biosynthetic process"/>
    <property type="evidence" value="ECO:0007669"/>
    <property type="project" value="UniProtKB-KW"/>
</dbReference>
<dbReference type="SUPFAM" id="SSF52304">
    <property type="entry name" value="Type II 3-dehydroquinate dehydratase"/>
    <property type="match status" value="1"/>
</dbReference>
<dbReference type="EMBL" id="CP011971">
    <property type="protein sequence ID" value="AMN47826.1"/>
    <property type="molecule type" value="Genomic_DNA"/>
</dbReference>
<dbReference type="Proteomes" id="UP000070250">
    <property type="component" value="Chromosome"/>
</dbReference>
<evidence type="ECO:0000256" key="4">
    <source>
        <dbReference type="ARBA" id="ARBA00011037"/>
    </source>
</evidence>
<dbReference type="GO" id="GO:0009423">
    <property type="term" value="P:chorismate biosynthetic process"/>
    <property type="evidence" value="ECO:0007669"/>
    <property type="project" value="UniProtKB-UniRule"/>
</dbReference>
<dbReference type="NCBIfam" id="NF003807">
    <property type="entry name" value="PRK05395.1-4"/>
    <property type="match status" value="1"/>
</dbReference>
<dbReference type="UniPathway" id="UPA00053">
    <property type="reaction ID" value="UER00086"/>
</dbReference>
<dbReference type="NCBIfam" id="TIGR01088">
    <property type="entry name" value="aroQ"/>
    <property type="match status" value="1"/>
</dbReference>
<evidence type="ECO:0000256" key="9">
    <source>
        <dbReference type="SAM" id="MobiDB-lite"/>
    </source>
</evidence>
<keyword evidence="8" id="KW-0057">Aromatic amino acid biosynthesis</keyword>
<keyword evidence="7 8" id="KW-0456">Lyase</keyword>
<evidence type="ECO:0000313" key="10">
    <source>
        <dbReference type="EMBL" id="AMN47826.1"/>
    </source>
</evidence>
<dbReference type="Gene3D" id="3.40.50.9100">
    <property type="entry name" value="Dehydroquinase, class II"/>
    <property type="match status" value="1"/>
</dbReference>
<evidence type="ECO:0000256" key="5">
    <source>
        <dbReference type="ARBA" id="ARBA00011193"/>
    </source>
</evidence>
<dbReference type="PANTHER" id="PTHR21272">
    <property type="entry name" value="CATABOLIC 3-DEHYDROQUINASE"/>
    <property type="match status" value="1"/>
</dbReference>
<dbReference type="NCBIfam" id="NF003806">
    <property type="entry name" value="PRK05395.1-3"/>
    <property type="match status" value="1"/>
</dbReference>
<dbReference type="GO" id="GO:0003855">
    <property type="term" value="F:3-dehydroquinate dehydratase activity"/>
    <property type="evidence" value="ECO:0007669"/>
    <property type="project" value="UniProtKB-UniRule"/>
</dbReference>
<keyword evidence="11" id="KW-1185">Reference proteome</keyword>
<protein>
    <recommendedName>
        <fullName evidence="6 8">3-dehydroquinate dehydratase</fullName>
        <shortName evidence="8">3-dehydroquinase</shortName>
        <ecNumber evidence="6 8">4.2.1.10</ecNumber>
    </recommendedName>
    <alternativeName>
        <fullName evidence="8">Type II DHQase</fullName>
    </alternativeName>
</protein>
<feature type="binding site" evidence="8">
    <location>
        <position position="117"/>
    </location>
    <ligand>
        <name>substrate</name>
    </ligand>
</feature>
<dbReference type="NCBIfam" id="NF003805">
    <property type="entry name" value="PRK05395.1-2"/>
    <property type="match status" value="1"/>
</dbReference>
<comment type="catalytic activity">
    <reaction evidence="1 8">
        <text>3-dehydroquinate = 3-dehydroshikimate + H2O</text>
        <dbReference type="Rhea" id="RHEA:21096"/>
        <dbReference type="ChEBI" id="CHEBI:15377"/>
        <dbReference type="ChEBI" id="CHEBI:16630"/>
        <dbReference type="ChEBI" id="CHEBI:32364"/>
        <dbReference type="EC" id="4.2.1.10"/>
    </reaction>
</comment>
<evidence type="ECO:0000256" key="2">
    <source>
        <dbReference type="ARBA" id="ARBA00003924"/>
    </source>
</evidence>
<name>A0A127FBN5_STEDE</name>
<dbReference type="PANTHER" id="PTHR21272:SF3">
    <property type="entry name" value="CATABOLIC 3-DEHYDROQUINASE"/>
    <property type="match status" value="1"/>
</dbReference>
<dbReference type="InterPro" id="IPR001874">
    <property type="entry name" value="DHquinase_II"/>
</dbReference>
<dbReference type="Pfam" id="PF01220">
    <property type="entry name" value="DHquinase_II"/>
    <property type="match status" value="1"/>
</dbReference>
<feature type="active site" description="Proton acceptor" evidence="8">
    <location>
        <position position="65"/>
    </location>
</feature>
<accession>A0A127FBN5</accession>
<evidence type="ECO:0000256" key="6">
    <source>
        <dbReference type="ARBA" id="ARBA00012060"/>
    </source>
</evidence>
<comment type="function">
    <text evidence="2 8">Catalyzes a trans-dehydration via an enolate intermediate.</text>
</comment>
<evidence type="ECO:0000256" key="3">
    <source>
        <dbReference type="ARBA" id="ARBA00004902"/>
    </source>
</evidence>
<dbReference type="InterPro" id="IPR036441">
    <property type="entry name" value="DHquinase_II_sf"/>
</dbReference>
<dbReference type="CDD" id="cd00466">
    <property type="entry name" value="DHQase_II"/>
    <property type="match status" value="1"/>
</dbReference>
<dbReference type="KEGG" id="sdf:ACG33_12100"/>
<evidence type="ECO:0000256" key="1">
    <source>
        <dbReference type="ARBA" id="ARBA00001864"/>
    </source>
</evidence>
<feature type="site" description="Transition state stabilizer" evidence="8">
    <location>
        <position position="60"/>
    </location>
</feature>
<dbReference type="GO" id="GO:0008652">
    <property type="term" value="P:amino acid biosynthetic process"/>
    <property type="evidence" value="ECO:0007669"/>
    <property type="project" value="UniProtKB-KW"/>
</dbReference>
<dbReference type="EC" id="4.2.1.10" evidence="6 8"/>
<dbReference type="NCBIfam" id="NF003804">
    <property type="entry name" value="PRK05395.1-1"/>
    <property type="match status" value="1"/>
</dbReference>
<feature type="binding site" evidence="8">
    <location>
        <position position="154"/>
    </location>
    <ligand>
        <name>substrate</name>
    </ligand>
</feature>
<dbReference type="PROSITE" id="PS01029">
    <property type="entry name" value="DEHYDROQUINASE_II"/>
    <property type="match status" value="1"/>
</dbReference>
<dbReference type="AlphaFoldDB" id="A0A127FBN5"/>
<dbReference type="PATRIC" id="fig|465721.4.peg.2585"/>
<keyword evidence="8" id="KW-0028">Amino-acid biosynthesis</keyword>
<organism evidence="10 11">
    <name type="scientific">Steroidobacter denitrificans</name>
    <dbReference type="NCBI Taxonomy" id="465721"/>
    <lineage>
        <taxon>Bacteria</taxon>
        <taxon>Pseudomonadati</taxon>
        <taxon>Pseudomonadota</taxon>
        <taxon>Gammaproteobacteria</taxon>
        <taxon>Steroidobacterales</taxon>
        <taxon>Steroidobacteraceae</taxon>
        <taxon>Steroidobacter</taxon>
    </lineage>
</organism>
<feature type="binding site" evidence="8">
    <location>
        <begin position="144"/>
        <end position="145"/>
    </location>
    <ligand>
        <name>substrate</name>
    </ligand>
</feature>
<feature type="active site" description="Proton donor" evidence="8">
    <location>
        <position position="143"/>
    </location>
</feature>
<dbReference type="InterPro" id="IPR018509">
    <property type="entry name" value="DHquinase_II_CS"/>
</dbReference>
<comment type="subunit">
    <text evidence="5 8">Homododecamer.</text>
</comment>
<feature type="region of interest" description="Disordered" evidence="9">
    <location>
        <begin position="190"/>
        <end position="210"/>
    </location>
</feature>
<evidence type="ECO:0000313" key="11">
    <source>
        <dbReference type="Proteomes" id="UP000070250"/>
    </source>
</evidence>